<dbReference type="RefSeq" id="WP_090508145.1">
    <property type="nucleotide sequence ID" value="NZ_FNWL01000005.1"/>
</dbReference>
<dbReference type="OrthoDB" id="7684at2157"/>
<dbReference type="Gene3D" id="3.20.20.30">
    <property type="entry name" value="Luciferase-like domain"/>
    <property type="match status" value="1"/>
</dbReference>
<dbReference type="GO" id="GO:0046306">
    <property type="term" value="P:alkanesulfonate catabolic process"/>
    <property type="evidence" value="ECO:0007669"/>
    <property type="project" value="TreeGrafter"/>
</dbReference>
<dbReference type="InterPro" id="IPR011251">
    <property type="entry name" value="Luciferase-like_dom"/>
</dbReference>
<proteinExistence type="predicted"/>
<dbReference type="InterPro" id="IPR036661">
    <property type="entry name" value="Luciferase-like_sf"/>
</dbReference>
<dbReference type="EMBL" id="FNWL01000005">
    <property type="protein sequence ID" value="SEH17815.1"/>
    <property type="molecule type" value="Genomic_DNA"/>
</dbReference>
<dbReference type="PANTHER" id="PTHR42847:SF4">
    <property type="entry name" value="ALKANESULFONATE MONOOXYGENASE-RELATED"/>
    <property type="match status" value="1"/>
</dbReference>
<evidence type="ECO:0000313" key="7">
    <source>
        <dbReference type="Proteomes" id="UP000199112"/>
    </source>
</evidence>
<dbReference type="InterPro" id="IPR050172">
    <property type="entry name" value="SsuD_RutA_monooxygenase"/>
</dbReference>
<keyword evidence="2" id="KW-0288">FMN</keyword>
<organism evidence="6 7">
    <name type="scientific">Natronorubrum sediminis</name>
    <dbReference type="NCBI Taxonomy" id="640943"/>
    <lineage>
        <taxon>Archaea</taxon>
        <taxon>Methanobacteriati</taxon>
        <taxon>Methanobacteriota</taxon>
        <taxon>Stenosarchaea group</taxon>
        <taxon>Halobacteria</taxon>
        <taxon>Halobacteriales</taxon>
        <taxon>Natrialbaceae</taxon>
        <taxon>Natronorubrum</taxon>
    </lineage>
</organism>
<name>A0A1H6G7F5_9EURY</name>
<feature type="domain" description="Luciferase-like" evidence="5">
    <location>
        <begin position="1"/>
        <end position="235"/>
    </location>
</feature>
<accession>A0A1H6G7F5</accession>
<keyword evidence="3" id="KW-0560">Oxidoreductase</keyword>
<gene>
    <name evidence="6" type="ORF">SAMN04487967_3393</name>
</gene>
<dbReference type="SUPFAM" id="SSF51679">
    <property type="entry name" value="Bacterial luciferase-like"/>
    <property type="match status" value="1"/>
</dbReference>
<dbReference type="AlphaFoldDB" id="A0A1H6G7F5"/>
<evidence type="ECO:0000256" key="1">
    <source>
        <dbReference type="ARBA" id="ARBA00022630"/>
    </source>
</evidence>
<keyword evidence="1" id="KW-0285">Flavoprotein</keyword>
<sequence>MRLGYSINSAVPATRSVDSHTNCLLERVRTATDAGFEYVQAGDHHAVSDHAYLQNVPTLARLTAVTDHVAPLFLLPLHHPLHLAERCGTLATFADRFELWCALGYNSEAFRALDVPLEERVPRFVETLGIVQSLLTEGFVSVDGEYYSLDDVSISPHAAPERVCIGASAEPAVRRAGRLGDAWVALPTETTDEIDSKREWFESEGGTEVIARRDALVLEDGERARNVAADLLQSGYRGWDVEAEYPLVGDAETVAADLEALTEAGVSEVVVRPMSTDHAVETLRQCGVARDLL</sequence>
<dbReference type="Proteomes" id="UP000199112">
    <property type="component" value="Unassembled WGS sequence"/>
</dbReference>
<reference evidence="7" key="1">
    <citation type="submission" date="2016-10" db="EMBL/GenBank/DDBJ databases">
        <authorList>
            <person name="Varghese N."/>
            <person name="Submissions S."/>
        </authorList>
    </citation>
    <scope>NUCLEOTIDE SEQUENCE [LARGE SCALE GENOMIC DNA]</scope>
    <source>
        <strain evidence="7">CGMCC 1.8981</strain>
    </source>
</reference>
<evidence type="ECO:0000259" key="5">
    <source>
        <dbReference type="Pfam" id="PF00296"/>
    </source>
</evidence>
<dbReference type="Pfam" id="PF00296">
    <property type="entry name" value="Bac_luciferase"/>
    <property type="match status" value="1"/>
</dbReference>
<keyword evidence="7" id="KW-1185">Reference proteome</keyword>
<evidence type="ECO:0000313" key="6">
    <source>
        <dbReference type="EMBL" id="SEH17815.1"/>
    </source>
</evidence>
<dbReference type="PANTHER" id="PTHR42847">
    <property type="entry name" value="ALKANESULFONATE MONOOXYGENASE"/>
    <property type="match status" value="1"/>
</dbReference>
<evidence type="ECO:0000256" key="3">
    <source>
        <dbReference type="ARBA" id="ARBA00023002"/>
    </source>
</evidence>
<evidence type="ECO:0000256" key="2">
    <source>
        <dbReference type="ARBA" id="ARBA00022643"/>
    </source>
</evidence>
<dbReference type="GO" id="GO:0008726">
    <property type="term" value="F:alkanesulfonate monooxygenase activity"/>
    <property type="evidence" value="ECO:0007669"/>
    <property type="project" value="TreeGrafter"/>
</dbReference>
<evidence type="ECO:0000256" key="4">
    <source>
        <dbReference type="ARBA" id="ARBA00023033"/>
    </source>
</evidence>
<keyword evidence="4 6" id="KW-0503">Monooxygenase</keyword>
<protein>
    <submittedName>
        <fullName evidence="6">Flavin-dependent oxidoreductase, luciferase family (Includes alkanesulfonate monooxygenase SsuD and methylene tetrahydromethanopterin reductase)</fullName>
    </submittedName>
</protein>